<dbReference type="SMART" id="SM00513">
    <property type="entry name" value="SAP"/>
    <property type="match status" value="1"/>
</dbReference>
<evidence type="ECO:0000256" key="1">
    <source>
        <dbReference type="ARBA" id="ARBA00004123"/>
    </source>
</evidence>
<name>A0A8B7QKP4_HIPAR</name>
<evidence type="ECO:0000256" key="4">
    <source>
        <dbReference type="ARBA" id="ARBA00023242"/>
    </source>
</evidence>
<dbReference type="Pfam" id="PF14047">
    <property type="entry name" value="DCR"/>
    <property type="match status" value="1"/>
</dbReference>
<dbReference type="SUPFAM" id="SSF68906">
    <property type="entry name" value="SAP domain"/>
    <property type="match status" value="1"/>
</dbReference>
<dbReference type="Proteomes" id="UP000694851">
    <property type="component" value="Unplaced"/>
</dbReference>
<evidence type="ECO:0000256" key="3">
    <source>
        <dbReference type="ARBA" id="ARBA00023163"/>
    </source>
</evidence>
<dbReference type="GeneID" id="109376644"/>
<sequence>MASSNFDSCKKDFFEDELDEGSVILTLVPVNEQPNEEHQMEPSISSISEANLGTPRTDDKVYLPQMCEQFKACPKPILPLPTILPSMNKVRWDTLRNWCQQFNLSTDGKKIDLYLRLKDHAYSEENQEDTLQSSSKKCKMVTKRARSKKSCKISEREDMTNRVEVITSAQESMLAAWARLAARAIQPKAVNSCPIPVSAENFLLQTSGVRWCVVHGRPLLADTQGWVRLLFYAGQPWVPDTPKKMISLFLLPACTFPYPDLEDNMLCPECVKRNRG</sequence>
<protein>
    <submittedName>
        <fullName evidence="7">Developmental pluripotency-associated protein 2-like</fullName>
    </submittedName>
</protein>
<evidence type="ECO:0000313" key="7">
    <source>
        <dbReference type="RefSeq" id="XP_019488258.1"/>
    </source>
</evidence>
<dbReference type="AlphaFoldDB" id="A0A8B7QKP4"/>
<dbReference type="InterPro" id="IPR036361">
    <property type="entry name" value="SAP_dom_sf"/>
</dbReference>
<dbReference type="OrthoDB" id="5964929at2759"/>
<comment type="subcellular location">
    <subcellularLocation>
        <location evidence="1">Nucleus</location>
    </subcellularLocation>
</comment>
<proteinExistence type="predicted"/>
<evidence type="ECO:0000259" key="5">
    <source>
        <dbReference type="PROSITE" id="PS50800"/>
    </source>
</evidence>
<dbReference type="PANTHER" id="PTHR16073">
    <property type="entry name" value="DCR DOMAIN-CONTAINING PROTEIN"/>
    <property type="match status" value="1"/>
</dbReference>
<feature type="domain" description="SAP" evidence="5">
    <location>
        <begin position="87"/>
        <end position="121"/>
    </location>
</feature>
<dbReference type="InterPro" id="IPR025892">
    <property type="entry name" value="Dppa2/4_central_dom"/>
</dbReference>
<dbReference type="GO" id="GO:0003682">
    <property type="term" value="F:chromatin binding"/>
    <property type="evidence" value="ECO:0007669"/>
    <property type="project" value="InterPro"/>
</dbReference>
<dbReference type="InterPro" id="IPR003034">
    <property type="entry name" value="SAP_dom"/>
</dbReference>
<gene>
    <name evidence="7" type="primary">LOC109376644</name>
</gene>
<dbReference type="KEGG" id="hai:109376644"/>
<dbReference type="GO" id="GO:0005634">
    <property type="term" value="C:nucleus"/>
    <property type="evidence" value="ECO:0007669"/>
    <property type="project" value="UniProtKB-SubCell"/>
</dbReference>
<accession>A0A8B7QKP4</accession>
<dbReference type="GO" id="GO:0048731">
    <property type="term" value="P:system development"/>
    <property type="evidence" value="ECO:0007669"/>
    <property type="project" value="TreeGrafter"/>
</dbReference>
<reference evidence="7" key="1">
    <citation type="submission" date="2025-08" db="UniProtKB">
        <authorList>
            <consortium name="RefSeq"/>
        </authorList>
    </citation>
    <scope>IDENTIFICATION</scope>
    <source>
        <tissue evidence="7">Muscle</tissue>
    </source>
</reference>
<dbReference type="InterPro" id="IPR039590">
    <property type="entry name" value="Dppa2/4"/>
</dbReference>
<keyword evidence="4" id="KW-0539">Nucleus</keyword>
<organism evidence="6 7">
    <name type="scientific">Hipposideros armiger</name>
    <name type="common">Great Himalayan leaf-nosed bat</name>
    <dbReference type="NCBI Taxonomy" id="186990"/>
    <lineage>
        <taxon>Eukaryota</taxon>
        <taxon>Metazoa</taxon>
        <taxon>Chordata</taxon>
        <taxon>Craniata</taxon>
        <taxon>Vertebrata</taxon>
        <taxon>Euteleostomi</taxon>
        <taxon>Mammalia</taxon>
        <taxon>Eutheria</taxon>
        <taxon>Laurasiatheria</taxon>
        <taxon>Chiroptera</taxon>
        <taxon>Yinpterochiroptera</taxon>
        <taxon>Rhinolophoidea</taxon>
        <taxon>Hipposideridae</taxon>
        <taxon>Hipposideros</taxon>
    </lineage>
</organism>
<dbReference type="RefSeq" id="XP_019488258.1">
    <property type="nucleotide sequence ID" value="XM_019632713.1"/>
</dbReference>
<keyword evidence="3" id="KW-0804">Transcription</keyword>
<dbReference type="InterPro" id="IPR025891">
    <property type="entry name" value="Dppa2/4_C_dom"/>
</dbReference>
<dbReference type="PANTHER" id="PTHR16073:SF10">
    <property type="entry name" value="DEVELOPMENTAL PLURIPOTENCY-ASSOCIATED PROTEIN 2"/>
    <property type="match status" value="1"/>
</dbReference>
<keyword evidence="2" id="KW-0805">Transcription regulation</keyword>
<keyword evidence="6" id="KW-1185">Reference proteome</keyword>
<evidence type="ECO:0000256" key="2">
    <source>
        <dbReference type="ARBA" id="ARBA00023015"/>
    </source>
</evidence>
<dbReference type="PROSITE" id="PS50800">
    <property type="entry name" value="SAP"/>
    <property type="match status" value="1"/>
</dbReference>
<dbReference type="Pfam" id="PF14049">
    <property type="entry name" value="Dppa2_A"/>
    <property type="match status" value="1"/>
</dbReference>
<evidence type="ECO:0000313" key="6">
    <source>
        <dbReference type="Proteomes" id="UP000694851"/>
    </source>
</evidence>